<dbReference type="PROSITE" id="PS50213">
    <property type="entry name" value="FAS1"/>
    <property type="match status" value="1"/>
</dbReference>
<dbReference type="Pfam" id="PF02469">
    <property type="entry name" value="Fasciclin"/>
    <property type="match status" value="1"/>
</dbReference>
<dbReference type="GO" id="GO:0005615">
    <property type="term" value="C:extracellular space"/>
    <property type="evidence" value="ECO:0007669"/>
    <property type="project" value="TreeGrafter"/>
</dbReference>
<comment type="caution">
    <text evidence="3">The sequence shown here is derived from an EMBL/GenBank/DDBJ whole genome shotgun (WGS) entry which is preliminary data.</text>
</comment>
<evidence type="ECO:0000313" key="4">
    <source>
        <dbReference type="Proteomes" id="UP000232323"/>
    </source>
</evidence>
<accession>A0A250WYJ6</accession>
<dbReference type="OrthoDB" id="532922at2759"/>
<feature type="domain" description="FAS1" evidence="2">
    <location>
        <begin position="27"/>
        <end position="173"/>
    </location>
</feature>
<dbReference type="Proteomes" id="UP000232323">
    <property type="component" value="Unassembled WGS sequence"/>
</dbReference>
<dbReference type="InterPro" id="IPR036378">
    <property type="entry name" value="FAS1_dom_sf"/>
</dbReference>
<dbReference type="PANTHER" id="PTHR10900">
    <property type="entry name" value="PERIOSTIN-RELATED"/>
    <property type="match status" value="1"/>
</dbReference>
<protein>
    <recommendedName>
        <fullName evidence="2">FAS1 domain-containing protein</fullName>
    </recommendedName>
</protein>
<name>A0A250WYJ6_9CHLO</name>
<dbReference type="SUPFAM" id="SSF82153">
    <property type="entry name" value="FAS1 domain"/>
    <property type="match status" value="1"/>
</dbReference>
<dbReference type="AlphaFoldDB" id="A0A250WYJ6"/>
<gene>
    <name evidence="3" type="ORF">CEUSTIGMA_g3361.t1</name>
</gene>
<dbReference type="EMBL" id="BEGY01000014">
    <property type="protein sequence ID" value="GAX75918.1"/>
    <property type="molecule type" value="Genomic_DNA"/>
</dbReference>
<dbReference type="SMART" id="SM00554">
    <property type="entry name" value="FAS1"/>
    <property type="match status" value="1"/>
</dbReference>
<sequence length="178" mass="18237">MLTVLMLALVSAFCVNADKPTSPPASNTLTIADVAVSGNLTILVAALKAADGKLLAAVTNSSTAVTVFAPTDAAFQAAITSLNTTAAALLANKPLITKILEFHISPSIVMSKEATMHGVKVSTLLPGQDLLVTKKGLGSKAKVFVTGYKTKAKVLKADMLAGASVVHVIDKVLIPNLS</sequence>
<evidence type="ECO:0000313" key="3">
    <source>
        <dbReference type="EMBL" id="GAX75918.1"/>
    </source>
</evidence>
<evidence type="ECO:0000259" key="2">
    <source>
        <dbReference type="PROSITE" id="PS50213"/>
    </source>
</evidence>
<dbReference type="Gene3D" id="2.30.180.10">
    <property type="entry name" value="FAS1 domain"/>
    <property type="match status" value="1"/>
</dbReference>
<dbReference type="InterPro" id="IPR050904">
    <property type="entry name" value="Adhesion/Biosynth-related"/>
</dbReference>
<dbReference type="InterPro" id="IPR000782">
    <property type="entry name" value="FAS1_domain"/>
</dbReference>
<keyword evidence="4" id="KW-1185">Reference proteome</keyword>
<proteinExistence type="predicted"/>
<reference evidence="3 4" key="1">
    <citation type="submission" date="2017-08" db="EMBL/GenBank/DDBJ databases">
        <title>Acidophilic green algal genome provides insights into adaptation to an acidic environment.</title>
        <authorList>
            <person name="Hirooka S."/>
            <person name="Hirose Y."/>
            <person name="Kanesaki Y."/>
            <person name="Higuchi S."/>
            <person name="Fujiwara T."/>
            <person name="Onuma R."/>
            <person name="Era A."/>
            <person name="Ohbayashi R."/>
            <person name="Uzuka A."/>
            <person name="Nozaki H."/>
            <person name="Yoshikawa H."/>
            <person name="Miyagishima S.Y."/>
        </authorList>
    </citation>
    <scope>NUCLEOTIDE SEQUENCE [LARGE SCALE GENOMIC DNA]</scope>
    <source>
        <strain evidence="3 4">NIES-2499</strain>
    </source>
</reference>
<organism evidence="3 4">
    <name type="scientific">Chlamydomonas eustigma</name>
    <dbReference type="NCBI Taxonomy" id="1157962"/>
    <lineage>
        <taxon>Eukaryota</taxon>
        <taxon>Viridiplantae</taxon>
        <taxon>Chlorophyta</taxon>
        <taxon>core chlorophytes</taxon>
        <taxon>Chlorophyceae</taxon>
        <taxon>CS clade</taxon>
        <taxon>Chlamydomonadales</taxon>
        <taxon>Chlamydomonadaceae</taxon>
        <taxon>Chlamydomonas</taxon>
    </lineage>
</organism>
<feature type="chain" id="PRO_5012332092" description="FAS1 domain-containing protein" evidence="1">
    <location>
        <begin position="18"/>
        <end position="178"/>
    </location>
</feature>
<feature type="signal peptide" evidence="1">
    <location>
        <begin position="1"/>
        <end position="17"/>
    </location>
</feature>
<evidence type="ECO:0000256" key="1">
    <source>
        <dbReference type="SAM" id="SignalP"/>
    </source>
</evidence>
<keyword evidence="1" id="KW-0732">Signal</keyword>
<dbReference type="PANTHER" id="PTHR10900:SF77">
    <property type="entry name" value="FI19380P1"/>
    <property type="match status" value="1"/>
</dbReference>